<dbReference type="InterPro" id="IPR008835">
    <property type="entry name" value="Sclerostin/SOSTDC1"/>
</dbReference>
<organism evidence="10 11">
    <name type="scientific">Xenoophorus captivus</name>
    <dbReference type="NCBI Taxonomy" id="1517983"/>
    <lineage>
        <taxon>Eukaryota</taxon>
        <taxon>Metazoa</taxon>
        <taxon>Chordata</taxon>
        <taxon>Craniata</taxon>
        <taxon>Vertebrata</taxon>
        <taxon>Euteleostomi</taxon>
        <taxon>Actinopterygii</taxon>
        <taxon>Neopterygii</taxon>
        <taxon>Teleostei</taxon>
        <taxon>Neoteleostei</taxon>
        <taxon>Acanthomorphata</taxon>
        <taxon>Ovalentaria</taxon>
        <taxon>Atherinomorphae</taxon>
        <taxon>Cyprinodontiformes</taxon>
        <taxon>Goodeidae</taxon>
        <taxon>Xenoophorus</taxon>
    </lineage>
</organism>
<comment type="subcellular location">
    <subcellularLocation>
        <location evidence="1">Secreted</location>
    </subcellularLocation>
</comment>
<feature type="compositionally biased region" description="Basic and acidic residues" evidence="8">
    <location>
        <begin position="176"/>
        <end position="186"/>
    </location>
</feature>
<dbReference type="Pfam" id="PF05463">
    <property type="entry name" value="Sclerostin"/>
    <property type="match status" value="2"/>
</dbReference>
<gene>
    <name evidence="10" type="ORF">XENOCAPTIV_016450</name>
</gene>
<feature type="region of interest" description="Disordered" evidence="8">
    <location>
        <begin position="142"/>
        <end position="186"/>
    </location>
</feature>
<keyword evidence="4" id="KW-0879">Wnt signaling pathway</keyword>
<evidence type="ECO:0000313" key="11">
    <source>
        <dbReference type="Proteomes" id="UP001434883"/>
    </source>
</evidence>
<accession>A0ABV0QDM0</accession>
<evidence type="ECO:0000256" key="4">
    <source>
        <dbReference type="ARBA" id="ARBA00022687"/>
    </source>
</evidence>
<evidence type="ECO:0000256" key="1">
    <source>
        <dbReference type="ARBA" id="ARBA00004613"/>
    </source>
</evidence>
<sequence>MHLRAHASCRSLLLLCILLRSCQAVKNDATERMFSHVSPAPVAELQSNASLNRARSGGRGQGGGATAHERVGECLPAQMLENWIGGTHGRKFWARRSSTHDWRCVNDKTRTQRIQLQCQDGSTRTYKITVVTSCKCKRFSRQHNESGGKFEDPAKLQPSLLHRHKSKSKKRLGKTRLRENWHETES</sequence>
<comment type="caution">
    <text evidence="10">The sequence shown here is derived from an EMBL/GenBank/DDBJ whole genome shotgun (WGS) entry which is preliminary data.</text>
</comment>
<proteinExistence type="inferred from homology"/>
<dbReference type="PANTHER" id="PTHR14903:SF5">
    <property type="entry name" value="SCLEROSTIN DOMAIN-CONTAINING PROTEIN 1"/>
    <property type="match status" value="1"/>
</dbReference>
<evidence type="ECO:0000256" key="3">
    <source>
        <dbReference type="ARBA" id="ARBA00022525"/>
    </source>
</evidence>
<feature type="signal peptide" evidence="9">
    <location>
        <begin position="1"/>
        <end position="24"/>
    </location>
</feature>
<evidence type="ECO:0000256" key="6">
    <source>
        <dbReference type="ARBA" id="ARBA00023157"/>
    </source>
</evidence>
<keyword evidence="5 9" id="KW-0732">Signal</keyword>
<feature type="chain" id="PRO_5047378708" description="CTCK domain-containing protein" evidence="9">
    <location>
        <begin position="25"/>
        <end position="186"/>
    </location>
</feature>
<dbReference type="Proteomes" id="UP001434883">
    <property type="component" value="Unassembled WGS sequence"/>
</dbReference>
<evidence type="ECO:0000256" key="9">
    <source>
        <dbReference type="SAM" id="SignalP"/>
    </source>
</evidence>
<feature type="compositionally biased region" description="Basic and acidic residues" evidence="8">
    <location>
        <begin position="142"/>
        <end position="154"/>
    </location>
</feature>
<evidence type="ECO:0000313" key="10">
    <source>
        <dbReference type="EMBL" id="MEQ2193865.1"/>
    </source>
</evidence>
<keyword evidence="6" id="KW-1015">Disulfide bond</keyword>
<evidence type="ECO:0000256" key="2">
    <source>
        <dbReference type="ARBA" id="ARBA00007850"/>
    </source>
</evidence>
<comment type="similarity">
    <text evidence="2">Belongs to the sclerostin family.</text>
</comment>
<dbReference type="PANTHER" id="PTHR14903">
    <property type="entry name" value="SCLEROSTIN-RELATED"/>
    <property type="match status" value="1"/>
</dbReference>
<evidence type="ECO:0008006" key="12">
    <source>
        <dbReference type="Google" id="ProtNLM"/>
    </source>
</evidence>
<feature type="compositionally biased region" description="Basic residues" evidence="8">
    <location>
        <begin position="161"/>
        <end position="175"/>
    </location>
</feature>
<keyword evidence="11" id="KW-1185">Reference proteome</keyword>
<reference evidence="10 11" key="1">
    <citation type="submission" date="2021-06" db="EMBL/GenBank/DDBJ databases">
        <authorList>
            <person name="Palmer J.M."/>
        </authorList>
    </citation>
    <scope>NUCLEOTIDE SEQUENCE [LARGE SCALE GENOMIC DNA]</scope>
    <source>
        <strain evidence="10 11">XC_2019</strain>
        <tissue evidence="10">Muscle</tissue>
    </source>
</reference>
<protein>
    <recommendedName>
        <fullName evidence="12">CTCK domain-containing protein</fullName>
    </recommendedName>
</protein>
<keyword evidence="7" id="KW-0325">Glycoprotein</keyword>
<dbReference type="EMBL" id="JAHRIN010008744">
    <property type="protein sequence ID" value="MEQ2193865.1"/>
    <property type="molecule type" value="Genomic_DNA"/>
</dbReference>
<evidence type="ECO:0000256" key="8">
    <source>
        <dbReference type="SAM" id="MobiDB-lite"/>
    </source>
</evidence>
<evidence type="ECO:0000256" key="5">
    <source>
        <dbReference type="ARBA" id="ARBA00022729"/>
    </source>
</evidence>
<evidence type="ECO:0000256" key="7">
    <source>
        <dbReference type="ARBA" id="ARBA00023180"/>
    </source>
</evidence>
<name>A0ABV0QDM0_9TELE</name>
<dbReference type="Gene3D" id="2.10.90.10">
    <property type="entry name" value="Cystine-knot cytokines"/>
    <property type="match status" value="1"/>
</dbReference>
<dbReference type="InterPro" id="IPR029034">
    <property type="entry name" value="Cystine-knot_cytokine"/>
</dbReference>
<keyword evidence="3" id="KW-0964">Secreted</keyword>